<keyword evidence="1 3" id="KW-0472">Membrane</keyword>
<feature type="binding site" evidence="2">
    <location>
        <position position="435"/>
    </location>
    <ligand>
        <name>Mn(2+)</name>
        <dbReference type="ChEBI" id="CHEBI:29035"/>
        <label>1</label>
    </ligand>
</feature>
<accession>A0A9D1DLE7</accession>
<dbReference type="EMBL" id="DVHH01000130">
    <property type="protein sequence ID" value="HIR54971.1"/>
    <property type="molecule type" value="Genomic_DNA"/>
</dbReference>
<feature type="domain" description="DHHA1" evidence="5">
    <location>
        <begin position="581"/>
        <end position="663"/>
    </location>
</feature>
<comment type="function">
    <text evidence="1">Has phosphodiesterase (PDE) activity against cyclic-di-AMP (c-di-AMP).</text>
</comment>
<feature type="binding site" evidence="2">
    <location>
        <position position="459"/>
    </location>
    <ligand>
        <name>Mn(2+)</name>
        <dbReference type="ChEBI" id="CHEBI:29035"/>
        <label>2</label>
    </ligand>
</feature>
<evidence type="ECO:0000256" key="2">
    <source>
        <dbReference type="PIRSR" id="PIRSR026583-50"/>
    </source>
</evidence>
<keyword evidence="3" id="KW-1133">Transmembrane helix</keyword>
<dbReference type="Proteomes" id="UP000824238">
    <property type="component" value="Unassembled WGS sequence"/>
</dbReference>
<evidence type="ECO:0000313" key="7">
    <source>
        <dbReference type="Proteomes" id="UP000824238"/>
    </source>
</evidence>
<comment type="cofactor">
    <cofactor evidence="2">
        <name>Mn(2+)</name>
        <dbReference type="ChEBI" id="CHEBI:29035"/>
    </cofactor>
    <text evidence="2">For phosphodiesterase activity, probably binds 2 Mn(2+) per subunit.</text>
</comment>
<dbReference type="InterPro" id="IPR051319">
    <property type="entry name" value="Oligoribo/pAp-PDE_c-di-AMP_PDE"/>
</dbReference>
<dbReference type="FunFam" id="3.90.1640.10:FF:000002">
    <property type="entry name" value="Cyclic-di-AMP phosphodiesterase"/>
    <property type="match status" value="1"/>
</dbReference>
<comment type="caution">
    <text evidence="6">The sequence shown here is derived from an EMBL/GenBank/DDBJ whole genome shotgun (WGS) entry which is preliminary data.</text>
</comment>
<dbReference type="GO" id="GO:0005886">
    <property type="term" value="C:plasma membrane"/>
    <property type="evidence" value="ECO:0007669"/>
    <property type="project" value="UniProtKB-SubCell"/>
</dbReference>
<feature type="binding site" evidence="2">
    <location>
        <position position="362"/>
    </location>
    <ligand>
        <name>Mn(2+)</name>
        <dbReference type="ChEBI" id="CHEBI:29035"/>
        <label>1</label>
    </ligand>
</feature>
<evidence type="ECO:0000256" key="1">
    <source>
        <dbReference type="PIRNR" id="PIRNR026583"/>
    </source>
</evidence>
<dbReference type="InterPro" id="IPR001667">
    <property type="entry name" value="DDH_dom"/>
</dbReference>
<feature type="transmembrane region" description="Helical" evidence="3">
    <location>
        <begin position="36"/>
        <end position="53"/>
    </location>
</feature>
<feature type="transmembrane region" description="Helical" evidence="3">
    <location>
        <begin position="12"/>
        <end position="30"/>
    </location>
</feature>
<dbReference type="Pfam" id="PF24898">
    <property type="entry name" value="GGDEF_GdpP"/>
    <property type="match status" value="1"/>
</dbReference>
<evidence type="ECO:0000313" key="6">
    <source>
        <dbReference type="EMBL" id="HIR54971.1"/>
    </source>
</evidence>
<proteinExistence type="inferred from homology"/>
<dbReference type="GO" id="GO:0016787">
    <property type="term" value="F:hydrolase activity"/>
    <property type="evidence" value="ECO:0007669"/>
    <property type="project" value="UniProtKB-UniRule"/>
</dbReference>
<evidence type="ECO:0000259" key="5">
    <source>
        <dbReference type="Pfam" id="PF02272"/>
    </source>
</evidence>
<protein>
    <recommendedName>
        <fullName evidence="1">Cyclic-di-AMP phosphodiesterase</fullName>
        <ecNumber evidence="1">3.1.4.-</ecNumber>
    </recommendedName>
</protein>
<dbReference type="Gene3D" id="3.10.310.30">
    <property type="match status" value="1"/>
</dbReference>
<feature type="binding site" evidence="2">
    <location>
        <position position="368"/>
    </location>
    <ligand>
        <name>Mn(2+)</name>
        <dbReference type="ChEBI" id="CHEBI:29035"/>
        <label>2</label>
    </ligand>
</feature>
<reference evidence="6" key="1">
    <citation type="submission" date="2020-10" db="EMBL/GenBank/DDBJ databases">
        <authorList>
            <person name="Gilroy R."/>
        </authorList>
    </citation>
    <scope>NUCLEOTIDE SEQUENCE</scope>
    <source>
        <strain evidence="6">ChiGjej3B3-7149</strain>
    </source>
</reference>
<keyword evidence="1" id="KW-0378">Hydrolase</keyword>
<dbReference type="PANTHER" id="PTHR47618:SF2">
    <property type="entry name" value="CYCLIC-DI-AMP PHOSPHODIESTERASE GDPP"/>
    <property type="match status" value="1"/>
</dbReference>
<sequence>MNKKIQRLVEPNIRLYLFFMVAFAAASLLFEQYILAAVEGGIILFLVVCSLFVSRRKRRELMEYIESVTYDADTAKNNTLLNFPLPMAVFSLNDSRVIWANQIFFNMCGVSGSRFEARLDELVPTFSGKWLLEGKTQYPGLLAMGGRKYQIHGNIIRPAEESAEPGHGYMGIAYWVDVTEYDDIRIKYEETRPVIATIVIDNYDELVKNHPDRIKNDLRDAVEDSISQWCDGKDGFLRRYDRDRYVFIFEERWLAAMKAEKFALLEQVHSVVSPSGIHATISIGVGHDGSGFEEDFQFSSLAAEMALSRGGDQAVVKNRFNFEFFGGRGSEVETRTKVKSRVMANALAELIADSSRVFVMGHKFADLDAVGSSVAVCCIARKKGKLCRIVIDPVKNSSQLLIDRMKNEPEYKNAFITPQEAMLQADGRSLLVVVDTNRPEQVEDKNLLEACNRVAVIDHHRRAATYIQNADLMFHEPYASSVCELMSEVLQEVVETEDILRCEAEAMLSGIVLDTKNFTIRTGERTFDAAAFLRRAGADTTEVKKLLQNDMEHTVARYKILQSAQLYRGNIAVAVPQTPQDRVVVAQAADELLNISGVEVSFVVCPTEDGANISARSIGDMNAQMIMEKLGGGGNRSAAAAQLHDTTLRDAVNSLFAAIDEYLDG</sequence>
<dbReference type="InterPro" id="IPR038763">
    <property type="entry name" value="DHH_sf"/>
</dbReference>
<dbReference type="AlphaFoldDB" id="A0A9D1DLE7"/>
<dbReference type="EC" id="3.1.4.-" evidence="1"/>
<evidence type="ECO:0000256" key="3">
    <source>
        <dbReference type="SAM" id="Phobius"/>
    </source>
</evidence>
<dbReference type="PANTHER" id="PTHR47618">
    <property type="entry name" value="BIFUNCTIONAL OLIGORIBONUCLEASE AND PAP PHOSPHATASE NRNA"/>
    <property type="match status" value="1"/>
</dbReference>
<dbReference type="Gene3D" id="3.30.450.20">
    <property type="entry name" value="PAS domain"/>
    <property type="match status" value="1"/>
</dbReference>
<dbReference type="GO" id="GO:0003676">
    <property type="term" value="F:nucleic acid binding"/>
    <property type="evidence" value="ECO:0007669"/>
    <property type="project" value="UniProtKB-UniRule"/>
</dbReference>
<comment type="similarity">
    <text evidence="1">Belongs to the GdpP/PdeA phosphodiesterase family.</text>
</comment>
<reference evidence="6" key="2">
    <citation type="journal article" date="2021" name="PeerJ">
        <title>Extensive microbial diversity within the chicken gut microbiome revealed by metagenomics and culture.</title>
        <authorList>
            <person name="Gilroy R."/>
            <person name="Ravi A."/>
            <person name="Getino M."/>
            <person name="Pursley I."/>
            <person name="Horton D.L."/>
            <person name="Alikhan N.F."/>
            <person name="Baker D."/>
            <person name="Gharbi K."/>
            <person name="Hall N."/>
            <person name="Watson M."/>
            <person name="Adriaenssens E.M."/>
            <person name="Foster-Nyarko E."/>
            <person name="Jarju S."/>
            <person name="Secka A."/>
            <person name="Antonio M."/>
            <person name="Oren A."/>
            <person name="Chaudhuri R.R."/>
            <person name="La Ragione R."/>
            <person name="Hildebrand F."/>
            <person name="Pallen M.J."/>
        </authorList>
    </citation>
    <scope>NUCLEOTIDE SEQUENCE</scope>
    <source>
        <strain evidence="6">ChiGjej3B3-7149</strain>
    </source>
</reference>
<dbReference type="Gene3D" id="3.90.1640.10">
    <property type="entry name" value="inorganic pyrophosphatase (n-terminal core)"/>
    <property type="match status" value="1"/>
</dbReference>
<dbReference type="Pfam" id="PF01368">
    <property type="entry name" value="DHH"/>
    <property type="match status" value="1"/>
</dbReference>
<feature type="binding site" evidence="2">
    <location>
        <position position="514"/>
    </location>
    <ligand>
        <name>Mn(2+)</name>
        <dbReference type="ChEBI" id="CHEBI:29035"/>
        <label>2</label>
    </ligand>
</feature>
<keyword evidence="2" id="KW-0464">Manganese</keyword>
<feature type="binding site" evidence="2">
    <location>
        <position position="435"/>
    </location>
    <ligand>
        <name>Mn(2+)</name>
        <dbReference type="ChEBI" id="CHEBI:29035"/>
        <label>2</label>
    </ligand>
</feature>
<evidence type="ECO:0000259" key="4">
    <source>
        <dbReference type="Pfam" id="PF01368"/>
    </source>
</evidence>
<dbReference type="GO" id="GO:0046872">
    <property type="term" value="F:metal ion binding"/>
    <property type="evidence" value="ECO:0007669"/>
    <property type="project" value="UniProtKB-KW"/>
</dbReference>
<comment type="catalytic activity">
    <reaction evidence="1">
        <text>3',3'-c-di-AMP + H2O = 5'-O-phosphonoadenylyl-(3'-&gt;5')-adenosine + H(+)</text>
        <dbReference type="Rhea" id="RHEA:54420"/>
        <dbReference type="ChEBI" id="CHEBI:15377"/>
        <dbReference type="ChEBI" id="CHEBI:15378"/>
        <dbReference type="ChEBI" id="CHEBI:71500"/>
        <dbReference type="ChEBI" id="CHEBI:138171"/>
    </reaction>
</comment>
<keyword evidence="1" id="KW-1003">Cell membrane</keyword>
<comment type="subcellular location">
    <subcellularLocation>
        <location evidence="1">Cell membrane</location>
    </subcellularLocation>
</comment>
<keyword evidence="3" id="KW-0812">Transmembrane</keyword>
<keyword evidence="2" id="KW-0479">Metal-binding</keyword>
<dbReference type="InterPro" id="IPR003156">
    <property type="entry name" value="DHHA1_dom"/>
</dbReference>
<name>A0A9D1DLE7_9FIRM</name>
<dbReference type="Pfam" id="PF02272">
    <property type="entry name" value="DHHA1"/>
    <property type="match status" value="1"/>
</dbReference>
<feature type="binding site" evidence="2">
    <location>
        <position position="366"/>
    </location>
    <ligand>
        <name>Mn(2+)</name>
        <dbReference type="ChEBI" id="CHEBI:29035"/>
        <label>1</label>
    </ligand>
</feature>
<dbReference type="InterPro" id="IPR014528">
    <property type="entry name" value="GdpP/PdeA"/>
</dbReference>
<organism evidence="6 7">
    <name type="scientific">Candidatus Scatomorpha intestinigallinarum</name>
    <dbReference type="NCBI Taxonomy" id="2840923"/>
    <lineage>
        <taxon>Bacteria</taxon>
        <taxon>Bacillati</taxon>
        <taxon>Bacillota</taxon>
        <taxon>Clostridia</taxon>
        <taxon>Eubacteriales</taxon>
        <taxon>Candidatus Scatomorpha</taxon>
    </lineage>
</organism>
<dbReference type="PIRSF" id="PIRSF026583">
    <property type="entry name" value="YybT"/>
    <property type="match status" value="1"/>
</dbReference>
<gene>
    <name evidence="6" type="ORF">IAD36_05155</name>
</gene>
<feature type="domain" description="DDH" evidence="4">
    <location>
        <begin position="356"/>
        <end position="511"/>
    </location>
</feature>
<dbReference type="SUPFAM" id="SSF64182">
    <property type="entry name" value="DHH phosphoesterases"/>
    <property type="match status" value="1"/>
</dbReference>